<evidence type="ECO:0000313" key="3">
    <source>
        <dbReference type="EMBL" id="GAA5534585.1"/>
    </source>
</evidence>
<dbReference type="InterPro" id="IPR029058">
    <property type="entry name" value="AB_hydrolase_fold"/>
</dbReference>
<dbReference type="PRINTS" id="PR00412">
    <property type="entry name" value="EPOXHYDRLASE"/>
</dbReference>
<keyword evidence="1" id="KW-0732">Signal</keyword>
<organism evidence="3 4">
    <name type="scientific">Deinococcus aluminii</name>
    <dbReference type="NCBI Taxonomy" id="1656885"/>
    <lineage>
        <taxon>Bacteria</taxon>
        <taxon>Thermotogati</taxon>
        <taxon>Deinococcota</taxon>
        <taxon>Deinococci</taxon>
        <taxon>Deinococcales</taxon>
        <taxon>Deinococcaceae</taxon>
        <taxon>Deinococcus</taxon>
    </lineage>
</organism>
<dbReference type="RefSeq" id="WP_345456333.1">
    <property type="nucleotide sequence ID" value="NZ_BAABRV010000008.1"/>
</dbReference>
<dbReference type="Gene3D" id="3.40.50.1820">
    <property type="entry name" value="alpha/beta hydrolase"/>
    <property type="match status" value="1"/>
</dbReference>
<comment type="caution">
    <text evidence="3">The sequence shown here is derived from an EMBL/GenBank/DDBJ whole genome shotgun (WGS) entry which is preliminary data.</text>
</comment>
<evidence type="ECO:0000313" key="4">
    <source>
        <dbReference type="Proteomes" id="UP001404956"/>
    </source>
</evidence>
<keyword evidence="3" id="KW-0378">Hydrolase</keyword>
<keyword evidence="4" id="KW-1185">Reference proteome</keyword>
<name>A0ABP9XGV2_9DEIO</name>
<feature type="domain" description="AB hydrolase-1" evidence="2">
    <location>
        <begin position="70"/>
        <end position="301"/>
    </location>
</feature>
<gene>
    <name evidence="3" type="primary">rutD_4</name>
    <name evidence="3" type="ORF">Dalu01_02996</name>
</gene>
<dbReference type="PROSITE" id="PS51257">
    <property type="entry name" value="PROKAR_LIPOPROTEIN"/>
    <property type="match status" value="1"/>
</dbReference>
<dbReference type="InterPro" id="IPR050471">
    <property type="entry name" value="AB_hydrolase"/>
</dbReference>
<dbReference type="SUPFAM" id="SSF53474">
    <property type="entry name" value="alpha/beta-Hydrolases"/>
    <property type="match status" value="1"/>
</dbReference>
<accession>A0ABP9XGV2</accession>
<dbReference type="PANTHER" id="PTHR43433">
    <property type="entry name" value="HYDROLASE, ALPHA/BETA FOLD FAMILY PROTEIN"/>
    <property type="match status" value="1"/>
</dbReference>
<dbReference type="GO" id="GO:0016787">
    <property type="term" value="F:hydrolase activity"/>
    <property type="evidence" value="ECO:0007669"/>
    <property type="project" value="UniProtKB-KW"/>
</dbReference>
<dbReference type="PANTHER" id="PTHR43433:SF4">
    <property type="entry name" value="NON-HEME CHLOROPEROXIDASE-RELATED"/>
    <property type="match status" value="1"/>
</dbReference>
<dbReference type="PRINTS" id="PR00111">
    <property type="entry name" value="ABHYDROLASE"/>
</dbReference>
<feature type="signal peptide" evidence="1">
    <location>
        <begin position="1"/>
        <end position="29"/>
    </location>
</feature>
<dbReference type="InterPro" id="IPR000639">
    <property type="entry name" value="Epox_hydrolase-like"/>
</dbReference>
<feature type="chain" id="PRO_5045121032" evidence="1">
    <location>
        <begin position="30"/>
        <end position="318"/>
    </location>
</feature>
<dbReference type="Proteomes" id="UP001404956">
    <property type="component" value="Unassembled WGS sequence"/>
</dbReference>
<reference evidence="3 4" key="1">
    <citation type="submission" date="2024-02" db="EMBL/GenBank/DDBJ databases">
        <title>Deinococcus aluminii NBRC 112889.</title>
        <authorList>
            <person name="Ichikawa N."/>
            <person name="Katano-Makiyama Y."/>
            <person name="Hidaka K."/>
        </authorList>
    </citation>
    <scope>NUCLEOTIDE SEQUENCE [LARGE SCALE GENOMIC DNA]</scope>
    <source>
        <strain evidence="3 4">NBRC 112889</strain>
    </source>
</reference>
<dbReference type="InterPro" id="IPR000073">
    <property type="entry name" value="AB_hydrolase_1"/>
</dbReference>
<protein>
    <submittedName>
        <fullName evidence="3">Aminoacrylate hydrolase RutD</fullName>
    </submittedName>
</protein>
<dbReference type="EMBL" id="BAABRV010000008">
    <property type="protein sequence ID" value="GAA5534585.1"/>
    <property type="molecule type" value="Genomic_DNA"/>
</dbReference>
<evidence type="ECO:0000256" key="1">
    <source>
        <dbReference type="SAM" id="SignalP"/>
    </source>
</evidence>
<sequence length="318" mass="32892">MNMSFRPVRTALLALLTAGLLGTAMTSCGSLNPNPGGQIQPLPSDPAQPGGYLDVNGAHLAYTSVGQGTPILLIHGYPLSGELFARNRDTLAAAGYRVITIDQRGYGHSTAPASDPGSIGTYAADALAVLDQLGIQKAIIGGMSMGGPVVFEMYRRAPQRFLGMLLIDTVAAPAPPSEAGLWRGTAEQAQTQGVSSLVPGLIKNMLTGQTRVNNTANEVTYLSSIINQASLAGAVAGAQALANRPDSRPTLGTITVPTLVIVGLEDTIYPVMISQAMQQAIPNARLAILPGAAHAAILENAPAANAAILNWARANNLR</sequence>
<proteinExistence type="predicted"/>
<dbReference type="Pfam" id="PF00561">
    <property type="entry name" value="Abhydrolase_1"/>
    <property type="match status" value="1"/>
</dbReference>
<evidence type="ECO:0000259" key="2">
    <source>
        <dbReference type="Pfam" id="PF00561"/>
    </source>
</evidence>